<proteinExistence type="predicted"/>
<feature type="transmembrane region" description="Helical" evidence="2">
    <location>
        <begin position="63"/>
        <end position="86"/>
    </location>
</feature>
<keyword evidence="2" id="KW-1133">Transmembrane helix</keyword>
<evidence type="ECO:0000313" key="3">
    <source>
        <dbReference type="EMBL" id="KXU93327.1"/>
    </source>
</evidence>
<evidence type="ECO:0000256" key="1">
    <source>
        <dbReference type="SAM" id="MobiDB-lite"/>
    </source>
</evidence>
<dbReference type="EMBL" id="LHZA01000148">
    <property type="protein sequence ID" value="KXU93327.1"/>
    <property type="molecule type" value="Genomic_DNA"/>
</dbReference>
<name>A0A149Q7Y2_9PROT</name>
<dbReference type="Proteomes" id="UP000075473">
    <property type="component" value="Unassembled WGS sequence"/>
</dbReference>
<gene>
    <name evidence="3" type="ORF">AD928_09150</name>
</gene>
<sequence>MEMDSEIRRLEDRIEAVNREGQLRLDAAMARIDGKFDAMMASIQNMDHSISQTAERVSGMKSIIIGTAIATVIAIVGAVFAGQALWASGFSSGQTDRPPVTSGPNTATH</sequence>
<evidence type="ECO:0000256" key="2">
    <source>
        <dbReference type="SAM" id="Phobius"/>
    </source>
</evidence>
<dbReference type="AlphaFoldDB" id="A0A149Q7Y2"/>
<evidence type="ECO:0000313" key="4">
    <source>
        <dbReference type="Proteomes" id="UP000075473"/>
    </source>
</evidence>
<dbReference type="PATRIC" id="fig|178900.5.peg.2323"/>
<organism evidence="3 4">
    <name type="scientific">Acetobacter cerevisiae</name>
    <dbReference type="NCBI Taxonomy" id="178900"/>
    <lineage>
        <taxon>Bacteria</taxon>
        <taxon>Pseudomonadati</taxon>
        <taxon>Pseudomonadota</taxon>
        <taxon>Alphaproteobacteria</taxon>
        <taxon>Acetobacterales</taxon>
        <taxon>Acetobacteraceae</taxon>
        <taxon>Acetobacter</taxon>
    </lineage>
</organism>
<accession>A0A149Q7Y2</accession>
<comment type="caution">
    <text evidence="3">The sequence shown here is derived from an EMBL/GenBank/DDBJ whole genome shotgun (WGS) entry which is preliminary data.</text>
</comment>
<keyword evidence="2" id="KW-0812">Transmembrane</keyword>
<keyword evidence="2" id="KW-0472">Membrane</keyword>
<feature type="region of interest" description="Disordered" evidence="1">
    <location>
        <begin position="89"/>
        <end position="109"/>
    </location>
</feature>
<protein>
    <submittedName>
        <fullName evidence="3">Uncharacterized protein</fullName>
    </submittedName>
</protein>
<reference evidence="3 4" key="1">
    <citation type="submission" date="2015-06" db="EMBL/GenBank/DDBJ databases">
        <title>Improved classification and identification of acetic acid bacteria using matrix-assisted laser desorption/ionization time-of-flight mass spectrometry; Gluconobacter nephelii and Gluconobacter uchimurae are later heterotypic synonyms of Gluconobacter japonicus and Gluconobacter oxydans, respectively.</title>
        <authorList>
            <person name="Li L."/>
            <person name="Cleenwerck I."/>
            <person name="De Vuyst L."/>
            <person name="Vandamme P."/>
        </authorList>
    </citation>
    <scope>NUCLEOTIDE SEQUENCE [LARGE SCALE GENOMIC DNA]</scope>
    <source>
        <strain evidence="3 4">LMG 1625</strain>
    </source>
</reference>